<dbReference type="InterPro" id="IPR013083">
    <property type="entry name" value="Znf_RING/FYVE/PHD"/>
</dbReference>
<dbReference type="Pfam" id="PF13639">
    <property type="entry name" value="zf-RING_2"/>
    <property type="match status" value="1"/>
</dbReference>
<dbReference type="Proteomes" id="UP000436088">
    <property type="component" value="Unassembled WGS sequence"/>
</dbReference>
<keyword evidence="4" id="KW-0863">Zinc-finger</keyword>
<dbReference type="GO" id="GO:0061630">
    <property type="term" value="F:ubiquitin protein ligase activity"/>
    <property type="evidence" value="ECO:0007669"/>
    <property type="project" value="UniProtKB-EC"/>
</dbReference>
<evidence type="ECO:0000313" key="8">
    <source>
        <dbReference type="EMBL" id="KAE8683629.1"/>
    </source>
</evidence>
<dbReference type="GO" id="GO:0008270">
    <property type="term" value="F:zinc ion binding"/>
    <property type="evidence" value="ECO:0007669"/>
    <property type="project" value="UniProtKB-KW"/>
</dbReference>
<evidence type="ECO:0000259" key="7">
    <source>
        <dbReference type="Pfam" id="PF13639"/>
    </source>
</evidence>
<keyword evidence="5" id="KW-0862">Zinc</keyword>
<dbReference type="EC" id="2.3.2.27" evidence="2"/>
<dbReference type="AlphaFoldDB" id="A0A6A2YWD4"/>
<gene>
    <name evidence="8" type="ORF">F3Y22_tig00111197pilonHSYRG00006</name>
</gene>
<dbReference type="SUPFAM" id="SSF57850">
    <property type="entry name" value="RING/U-box"/>
    <property type="match status" value="1"/>
</dbReference>
<organism evidence="8 9">
    <name type="scientific">Hibiscus syriacus</name>
    <name type="common">Rose of Sharon</name>
    <dbReference type="NCBI Taxonomy" id="106335"/>
    <lineage>
        <taxon>Eukaryota</taxon>
        <taxon>Viridiplantae</taxon>
        <taxon>Streptophyta</taxon>
        <taxon>Embryophyta</taxon>
        <taxon>Tracheophyta</taxon>
        <taxon>Spermatophyta</taxon>
        <taxon>Magnoliopsida</taxon>
        <taxon>eudicotyledons</taxon>
        <taxon>Gunneridae</taxon>
        <taxon>Pentapetalae</taxon>
        <taxon>rosids</taxon>
        <taxon>malvids</taxon>
        <taxon>Malvales</taxon>
        <taxon>Malvaceae</taxon>
        <taxon>Malvoideae</taxon>
        <taxon>Hibiscus</taxon>
    </lineage>
</organism>
<dbReference type="PANTHER" id="PTHR15710:SF59">
    <property type="entry name" value="E3 UBIQUITIN-PROTEIN LIGASE SDIR1-LIKE"/>
    <property type="match status" value="1"/>
</dbReference>
<evidence type="ECO:0000313" key="9">
    <source>
        <dbReference type="Proteomes" id="UP000436088"/>
    </source>
</evidence>
<evidence type="ECO:0000256" key="2">
    <source>
        <dbReference type="ARBA" id="ARBA00012483"/>
    </source>
</evidence>
<feature type="region of interest" description="Disordered" evidence="6">
    <location>
        <begin position="394"/>
        <end position="423"/>
    </location>
</feature>
<dbReference type="EMBL" id="VEPZ02001262">
    <property type="protein sequence ID" value="KAE8683629.1"/>
    <property type="molecule type" value="Genomic_DNA"/>
</dbReference>
<proteinExistence type="predicted"/>
<evidence type="ECO:0000256" key="5">
    <source>
        <dbReference type="ARBA" id="ARBA00022833"/>
    </source>
</evidence>
<evidence type="ECO:0000256" key="1">
    <source>
        <dbReference type="ARBA" id="ARBA00000900"/>
    </source>
</evidence>
<dbReference type="GO" id="GO:0016567">
    <property type="term" value="P:protein ubiquitination"/>
    <property type="evidence" value="ECO:0007669"/>
    <property type="project" value="TreeGrafter"/>
</dbReference>
<dbReference type="PANTHER" id="PTHR15710">
    <property type="entry name" value="E3 UBIQUITIN-PROTEIN LIGASE PRAJA"/>
    <property type="match status" value="1"/>
</dbReference>
<keyword evidence="9" id="KW-1185">Reference proteome</keyword>
<dbReference type="InterPro" id="IPR001841">
    <property type="entry name" value="Znf_RING"/>
</dbReference>
<name>A0A6A2YWD4_HIBSY</name>
<sequence>MLHQKLFEDSVNFAPCEQEILEDFNVDTDSKIFNYIDSMNRANRNKNVDKLLIIAAFGAFKTNRDSDREYYSDDVDGGIDEDIGFVPATKSSIEALEKVLDLGFGFECVVCFGDEKKQAKRMPCGHMVHDRCIEEWLEKSHLKKSSVVQPSEIKSREDGRLHLAAPVEGFIDEDKLLVLKDSLVGWCKSFMKIKDIAKWMHMDGIQGRIESRWMLHFSSKKIKFGKRDLFRCSSRLTSLPKKVKNDITKRLTTLCEKVKNYNNTQRLTHLREKIKNYNTQRLTHLREKDKDDNTKILTSLHEKVKNDIIKWFTPPHEKVKKDNTKRLTPLHEKVKNNITKRLTPFHKKVKNNIIKRLTPFHEKVKYDNTKTLTHLHKKFKNNITKRLTPLHEKGFGRAKVTDGENDESVAPRQWQRCDSSSPW</sequence>
<evidence type="ECO:0000256" key="3">
    <source>
        <dbReference type="ARBA" id="ARBA00022723"/>
    </source>
</evidence>
<evidence type="ECO:0000256" key="6">
    <source>
        <dbReference type="SAM" id="MobiDB-lite"/>
    </source>
</evidence>
<comment type="caution">
    <text evidence="8">The sequence shown here is derived from an EMBL/GenBank/DDBJ whole genome shotgun (WGS) entry which is preliminary data.</text>
</comment>
<protein>
    <recommendedName>
        <fullName evidence="2">RING-type E3 ubiquitin transferase</fullName>
        <ecNumber evidence="2">2.3.2.27</ecNumber>
    </recommendedName>
</protein>
<keyword evidence="3" id="KW-0479">Metal-binding</keyword>
<feature type="domain" description="RING-type" evidence="7">
    <location>
        <begin position="107"/>
        <end position="140"/>
    </location>
</feature>
<dbReference type="Gene3D" id="3.30.40.10">
    <property type="entry name" value="Zinc/RING finger domain, C3HC4 (zinc finger)"/>
    <property type="match status" value="1"/>
</dbReference>
<comment type="catalytic activity">
    <reaction evidence="1">
        <text>S-ubiquitinyl-[E2 ubiquitin-conjugating enzyme]-L-cysteine + [acceptor protein]-L-lysine = [E2 ubiquitin-conjugating enzyme]-L-cysteine + N(6)-ubiquitinyl-[acceptor protein]-L-lysine.</text>
        <dbReference type="EC" id="2.3.2.27"/>
    </reaction>
</comment>
<accession>A0A6A2YWD4</accession>
<evidence type="ECO:0000256" key="4">
    <source>
        <dbReference type="ARBA" id="ARBA00022771"/>
    </source>
</evidence>
<dbReference type="GO" id="GO:0005737">
    <property type="term" value="C:cytoplasm"/>
    <property type="evidence" value="ECO:0007669"/>
    <property type="project" value="TreeGrafter"/>
</dbReference>
<reference evidence="8" key="1">
    <citation type="submission" date="2019-09" db="EMBL/GenBank/DDBJ databases">
        <title>Draft genome information of white flower Hibiscus syriacus.</title>
        <authorList>
            <person name="Kim Y.-M."/>
        </authorList>
    </citation>
    <scope>NUCLEOTIDE SEQUENCE [LARGE SCALE GENOMIC DNA]</scope>
    <source>
        <strain evidence="8">YM2019G1</strain>
    </source>
</reference>